<dbReference type="OrthoDB" id="2445977at2759"/>
<dbReference type="EMBL" id="CAJVPY010023401">
    <property type="protein sequence ID" value="CAG8784976.1"/>
    <property type="molecule type" value="Genomic_DNA"/>
</dbReference>
<comment type="caution">
    <text evidence="1">The sequence shown here is derived from an EMBL/GenBank/DDBJ whole genome shotgun (WGS) entry which is preliminary data.</text>
</comment>
<reference evidence="1" key="1">
    <citation type="submission" date="2021-06" db="EMBL/GenBank/DDBJ databases">
        <authorList>
            <person name="Kallberg Y."/>
            <person name="Tangrot J."/>
            <person name="Rosling A."/>
        </authorList>
    </citation>
    <scope>NUCLEOTIDE SEQUENCE</scope>
    <source>
        <strain evidence="1">MA453B</strain>
    </source>
</reference>
<name>A0A9N9JJB5_9GLOM</name>
<dbReference type="AlphaFoldDB" id="A0A9N9JJB5"/>
<proteinExistence type="predicted"/>
<keyword evidence="2" id="KW-1185">Reference proteome</keyword>
<dbReference type="Proteomes" id="UP000789405">
    <property type="component" value="Unassembled WGS sequence"/>
</dbReference>
<gene>
    <name evidence="1" type="ORF">DERYTH_LOCUS20205</name>
</gene>
<evidence type="ECO:0000313" key="2">
    <source>
        <dbReference type="Proteomes" id="UP000789405"/>
    </source>
</evidence>
<feature type="non-terminal residue" evidence="1">
    <location>
        <position position="1"/>
    </location>
</feature>
<accession>A0A9N9JJB5</accession>
<protein>
    <submittedName>
        <fullName evidence="1">19796_t:CDS:1</fullName>
    </submittedName>
</protein>
<organism evidence="1 2">
    <name type="scientific">Dentiscutata erythropus</name>
    <dbReference type="NCBI Taxonomy" id="1348616"/>
    <lineage>
        <taxon>Eukaryota</taxon>
        <taxon>Fungi</taxon>
        <taxon>Fungi incertae sedis</taxon>
        <taxon>Mucoromycota</taxon>
        <taxon>Glomeromycotina</taxon>
        <taxon>Glomeromycetes</taxon>
        <taxon>Diversisporales</taxon>
        <taxon>Gigasporaceae</taxon>
        <taxon>Dentiscutata</taxon>
    </lineage>
</organism>
<sequence length="71" mass="8377">KDLDNESIIELDNFDEYLMQIYDIKNKDQENKLSKFKFSYTVNISAIDGNSKDQADYIINAISNIDDYVWM</sequence>
<evidence type="ECO:0000313" key="1">
    <source>
        <dbReference type="EMBL" id="CAG8784976.1"/>
    </source>
</evidence>